<sequence>MHLLARYCSGLCQYGKITQRRLWVTATSTDRSLDAAISQCAGHIRSALEKKQQNVQSQSWEQPQEKTHDSCFVLVSQSYSASDINRLTSNLKRELDSPSAYVSVAGTVVDRILASADGTHAPGLSILYHTPGVSSLSDLKSRDGELEVRPFFIGDMHGRQRLREVAVGRWHNEVTDRFKKHQNDIQWKVGQSSATQAASHLELPHELGDGIADPSGVELIIMAADKESRQVLDALDARFPQATKIGIVGSQTPFLNGQEYTLLGNAGMEDSGVIGFAFVGAQGRPTRSACAVEQIQVTHGGLEAISDTLEIKRSKGNVVLEVEDGEAARLLIASVRKRRMAAGDVVLDDRLFAKITGSKDPGSVDCAVFQVTGGDPAKGGLAIDTLQDIAPGQFIQFMMAARPPAENNAAPVQSVLKDNVDSASVAVRFGAADFSGTEFQEEAPVLVSSSDSPSTFVFGGVTGGGFIYGAPSAPAMVGTARAANGSVFSGSTECAVPGSTVHCMLRP</sequence>
<protein>
    <submittedName>
        <fullName evidence="1">Uncharacterized protein</fullName>
    </submittedName>
</protein>
<gene>
    <name evidence="1" type="ORF">LPJ66_010477</name>
</gene>
<dbReference type="EMBL" id="JANBPG010002762">
    <property type="protein sequence ID" value="KAJ1884708.1"/>
    <property type="molecule type" value="Genomic_DNA"/>
</dbReference>
<dbReference type="Proteomes" id="UP001150581">
    <property type="component" value="Unassembled WGS sequence"/>
</dbReference>
<evidence type="ECO:0000313" key="1">
    <source>
        <dbReference type="EMBL" id="KAJ1884708.1"/>
    </source>
</evidence>
<comment type="caution">
    <text evidence="1">The sequence shown here is derived from an EMBL/GenBank/DDBJ whole genome shotgun (WGS) entry which is preliminary data.</text>
</comment>
<evidence type="ECO:0000313" key="2">
    <source>
        <dbReference type="Proteomes" id="UP001150581"/>
    </source>
</evidence>
<proteinExistence type="predicted"/>
<reference evidence="1" key="1">
    <citation type="submission" date="2022-07" db="EMBL/GenBank/DDBJ databases">
        <title>Phylogenomic reconstructions and comparative analyses of Kickxellomycotina fungi.</title>
        <authorList>
            <person name="Reynolds N.K."/>
            <person name="Stajich J.E."/>
            <person name="Barry K."/>
            <person name="Grigoriev I.V."/>
            <person name="Crous P."/>
            <person name="Smith M.E."/>
        </authorList>
    </citation>
    <scope>NUCLEOTIDE SEQUENCE</scope>
    <source>
        <strain evidence="1">Benny 63K</strain>
    </source>
</reference>
<organism evidence="1 2">
    <name type="scientific">Kickxella alabastrina</name>
    <dbReference type="NCBI Taxonomy" id="61397"/>
    <lineage>
        <taxon>Eukaryota</taxon>
        <taxon>Fungi</taxon>
        <taxon>Fungi incertae sedis</taxon>
        <taxon>Zoopagomycota</taxon>
        <taxon>Kickxellomycotina</taxon>
        <taxon>Kickxellomycetes</taxon>
        <taxon>Kickxellales</taxon>
        <taxon>Kickxellaceae</taxon>
        <taxon>Kickxella</taxon>
    </lineage>
</organism>
<accession>A0ACC1I4I4</accession>
<keyword evidence="2" id="KW-1185">Reference proteome</keyword>
<name>A0ACC1I4I4_9FUNG</name>